<gene>
    <name evidence="2" type="ORF">P9989_15380</name>
</gene>
<dbReference type="SUPFAM" id="SSF110391">
    <property type="entry name" value="GlpP-like"/>
    <property type="match status" value="1"/>
</dbReference>
<dbReference type="EMBL" id="CP121671">
    <property type="protein sequence ID" value="WFT77009.1"/>
    <property type="molecule type" value="Genomic_DNA"/>
</dbReference>
<keyword evidence="1" id="KW-0319">Glycerol metabolism</keyword>
<evidence type="ECO:0000256" key="1">
    <source>
        <dbReference type="PIRNR" id="PIRNR016897"/>
    </source>
</evidence>
<name>A0ABY8J3D8_9BACI</name>
<keyword evidence="3" id="KW-1185">Reference proteome</keyword>
<dbReference type="Proteomes" id="UP001221597">
    <property type="component" value="Chromosome"/>
</dbReference>
<keyword evidence="1" id="KW-0694">RNA-binding</keyword>
<organism evidence="2 3">
    <name type="scientific">Halobacillus naozhouensis</name>
    <dbReference type="NCBI Taxonomy" id="554880"/>
    <lineage>
        <taxon>Bacteria</taxon>
        <taxon>Bacillati</taxon>
        <taxon>Bacillota</taxon>
        <taxon>Bacilli</taxon>
        <taxon>Bacillales</taxon>
        <taxon>Bacillaceae</taxon>
        <taxon>Halobacillus</taxon>
    </lineage>
</organism>
<reference evidence="2 3" key="1">
    <citation type="submission" date="2023-04" db="EMBL/GenBank/DDBJ databases">
        <title>Genome sequence of Halobacillus naozhouensis KACC 21980.</title>
        <authorList>
            <person name="Kim S."/>
            <person name="Heo J."/>
            <person name="Kwon S.-W."/>
        </authorList>
    </citation>
    <scope>NUCLEOTIDE SEQUENCE [LARGE SCALE GENOMIC DNA]</scope>
    <source>
        <strain evidence="2 3">KCTC 13234</strain>
    </source>
</reference>
<dbReference type="InterPro" id="IPR013785">
    <property type="entry name" value="Aldolase_TIM"/>
</dbReference>
<comment type="function">
    <text evidence="1">Regulates expression of the glpD operon. In the presence of glycerol 3-phosphate (G3P) causes antitermination of transcription of glpD at the inverted repeat of the leader region to enhance its transcription. Binds and stabilizes glpD leader mRNA.</text>
</comment>
<accession>A0ABY8J3D8</accession>
<dbReference type="PANTHER" id="PTHR35787:SF1">
    <property type="entry name" value="GLYCEROL UPTAKE OPERON ANTITERMINATOR REGULATORY PROTEIN"/>
    <property type="match status" value="1"/>
</dbReference>
<dbReference type="Pfam" id="PF04309">
    <property type="entry name" value="G3P_antiterm"/>
    <property type="match status" value="1"/>
</dbReference>
<dbReference type="InterPro" id="IPR006699">
    <property type="entry name" value="GlpP"/>
</dbReference>
<evidence type="ECO:0000313" key="2">
    <source>
        <dbReference type="EMBL" id="WFT77009.1"/>
    </source>
</evidence>
<proteinExistence type="predicted"/>
<dbReference type="PANTHER" id="PTHR35787">
    <property type="entry name" value="GLYCEROL UPTAKE OPERON ANTITERMINATOR REGULATORY PROTEIN"/>
    <property type="match status" value="1"/>
</dbReference>
<dbReference type="RefSeq" id="WP_283078946.1">
    <property type="nucleotide sequence ID" value="NZ_CP121671.1"/>
</dbReference>
<evidence type="ECO:0000313" key="3">
    <source>
        <dbReference type="Proteomes" id="UP001221597"/>
    </source>
</evidence>
<keyword evidence="1" id="KW-0804">Transcription</keyword>
<protein>
    <recommendedName>
        <fullName evidence="1">Glycerol uptake operon antiterminator regulatory protein</fullName>
    </recommendedName>
</protein>
<dbReference type="Gene3D" id="3.20.20.70">
    <property type="entry name" value="Aldolase class I"/>
    <property type="match status" value="1"/>
</dbReference>
<sequence length="182" mass="20509">MINQRVLPAIKHMKDFEHLLRSDSEYIILLDTRLGLLKKLVKAGQKAGKKILIHIDLIQGLKADEYGMEFVGREVRPDGVISTRSSVIQRAKKYGLITVQRLFLIDSQAIDHNVKIIKKTQPDFVEVLPGILPGMIREIKERLGVPVIAGGLIRTKKEVDEAIDSGVSAVTTSRKELWEFNM</sequence>
<keyword evidence="1" id="KW-0805">Transcription regulation</keyword>
<dbReference type="PIRSF" id="PIRSF016897">
    <property type="entry name" value="GlpP"/>
    <property type="match status" value="1"/>
</dbReference>